<dbReference type="InterPro" id="IPR036097">
    <property type="entry name" value="HisK_dim/P_sf"/>
</dbReference>
<keyword evidence="6" id="KW-0175">Coiled coil</keyword>
<sequence length="471" mass="52636">MIIGYGILLFSDKGPGTTGLALLTGGLCLMLFFILVKRIKHSFEMSCPIPEGQVSSLQELNEALERKEFSLQLAEQKIIKEREKRQASEKAKQIFLVNISHEIRTPMNGILGFAKFLEESLIDEDQRESLQMIIKSADQLMAILNDILDFSRLESGDINFVLQPFVLKDTVHSIYRLMEPVADLKGLRFTYEIPENMPEVLSGDAVRLGQILLNLTSNAIKFTDSGEIRISLELVEELKDAVTIEFRVSDTGIGIPADKHQKVFDFFEQVTNDTSRRYAGTGLGLSIVKRLVELQGGLVFLNSIVGTGSDFYFRLPFGKVSPRVSQETQELQSNLLETQVETGKGVRILVVEDNPINQLLVIKLLERRGYDTTVAENGRIALAAYENKDFDIILMDLQMPELDGYETTRVIREMEGEKGAIPIVAMTAHTIKGELEKCANIGMNDYISKPFDSSELYQKIEILVGSTAGGL</sequence>
<dbReference type="SMART" id="SM00387">
    <property type="entry name" value="HATPase_c"/>
    <property type="match status" value="1"/>
</dbReference>
<dbReference type="InterPro" id="IPR004358">
    <property type="entry name" value="Sig_transdc_His_kin-like_C"/>
</dbReference>
<dbReference type="Pfam" id="PF02518">
    <property type="entry name" value="HATPase_c"/>
    <property type="match status" value="1"/>
</dbReference>
<proteinExistence type="predicted"/>
<keyword evidence="3 5" id="KW-0597">Phosphoprotein</keyword>
<dbReference type="InterPro" id="IPR003661">
    <property type="entry name" value="HisK_dim/P_dom"/>
</dbReference>
<feature type="domain" description="Histidine kinase" evidence="8">
    <location>
        <begin position="98"/>
        <end position="319"/>
    </location>
</feature>
<gene>
    <name evidence="10" type="ORF">BFS30_13900</name>
</gene>
<dbReference type="SUPFAM" id="SSF47384">
    <property type="entry name" value="Homodimeric domain of signal transducing histidine kinase"/>
    <property type="match status" value="1"/>
</dbReference>
<dbReference type="Gene3D" id="3.40.50.2300">
    <property type="match status" value="1"/>
</dbReference>
<dbReference type="CDD" id="cd16922">
    <property type="entry name" value="HATPase_EvgS-ArcB-TorS-like"/>
    <property type="match status" value="1"/>
</dbReference>
<evidence type="ECO:0000313" key="10">
    <source>
        <dbReference type="EMBL" id="AOM78165.1"/>
    </source>
</evidence>
<dbReference type="PRINTS" id="PR00344">
    <property type="entry name" value="BCTRLSENSOR"/>
</dbReference>
<evidence type="ECO:0000256" key="5">
    <source>
        <dbReference type="PROSITE-ProRule" id="PRU00169"/>
    </source>
</evidence>
<keyword evidence="7" id="KW-1133">Transmembrane helix</keyword>
<dbReference type="Gene3D" id="3.30.565.10">
    <property type="entry name" value="Histidine kinase-like ATPase, C-terminal domain"/>
    <property type="match status" value="1"/>
</dbReference>
<dbReference type="PANTHER" id="PTHR45339:SF1">
    <property type="entry name" value="HYBRID SIGNAL TRANSDUCTION HISTIDINE KINASE J"/>
    <property type="match status" value="1"/>
</dbReference>
<evidence type="ECO:0000313" key="11">
    <source>
        <dbReference type="Proteomes" id="UP000094313"/>
    </source>
</evidence>
<organism evidence="10 11">
    <name type="scientific">Pedobacter steynii</name>
    <dbReference type="NCBI Taxonomy" id="430522"/>
    <lineage>
        <taxon>Bacteria</taxon>
        <taxon>Pseudomonadati</taxon>
        <taxon>Bacteroidota</taxon>
        <taxon>Sphingobacteriia</taxon>
        <taxon>Sphingobacteriales</taxon>
        <taxon>Sphingobacteriaceae</taxon>
        <taxon>Pedobacter</taxon>
    </lineage>
</organism>
<dbReference type="Gene3D" id="1.10.287.130">
    <property type="match status" value="1"/>
</dbReference>
<dbReference type="EC" id="2.7.13.3" evidence="2"/>
<dbReference type="InterPro" id="IPR011006">
    <property type="entry name" value="CheY-like_superfamily"/>
</dbReference>
<dbReference type="EMBL" id="CP017141">
    <property type="protein sequence ID" value="AOM78165.1"/>
    <property type="molecule type" value="Genomic_DNA"/>
</dbReference>
<evidence type="ECO:0000256" key="2">
    <source>
        <dbReference type="ARBA" id="ARBA00012438"/>
    </source>
</evidence>
<dbReference type="RefSeq" id="WP_069379830.1">
    <property type="nucleotide sequence ID" value="NZ_CP017141.1"/>
</dbReference>
<dbReference type="CDD" id="cd00082">
    <property type="entry name" value="HisKA"/>
    <property type="match status" value="1"/>
</dbReference>
<dbReference type="Pfam" id="PF00512">
    <property type="entry name" value="HisKA"/>
    <property type="match status" value="1"/>
</dbReference>
<dbReference type="FunFam" id="3.30.565.10:FF:000010">
    <property type="entry name" value="Sensor histidine kinase RcsC"/>
    <property type="match status" value="1"/>
</dbReference>
<keyword evidence="7" id="KW-0812">Transmembrane</keyword>
<dbReference type="Proteomes" id="UP000094313">
    <property type="component" value="Chromosome"/>
</dbReference>
<dbReference type="SMART" id="SM00388">
    <property type="entry name" value="HisKA"/>
    <property type="match status" value="1"/>
</dbReference>
<evidence type="ECO:0000259" key="8">
    <source>
        <dbReference type="PROSITE" id="PS50109"/>
    </source>
</evidence>
<dbReference type="AlphaFoldDB" id="A0A1D7QHL9"/>
<evidence type="ECO:0000256" key="6">
    <source>
        <dbReference type="SAM" id="Coils"/>
    </source>
</evidence>
<evidence type="ECO:0000256" key="7">
    <source>
        <dbReference type="SAM" id="Phobius"/>
    </source>
</evidence>
<dbReference type="PANTHER" id="PTHR45339">
    <property type="entry name" value="HYBRID SIGNAL TRANSDUCTION HISTIDINE KINASE J"/>
    <property type="match status" value="1"/>
</dbReference>
<dbReference type="SUPFAM" id="SSF52172">
    <property type="entry name" value="CheY-like"/>
    <property type="match status" value="1"/>
</dbReference>
<dbReference type="GO" id="GO:0000155">
    <property type="term" value="F:phosphorelay sensor kinase activity"/>
    <property type="evidence" value="ECO:0007669"/>
    <property type="project" value="InterPro"/>
</dbReference>
<dbReference type="PROSITE" id="PS50110">
    <property type="entry name" value="RESPONSE_REGULATORY"/>
    <property type="match status" value="1"/>
</dbReference>
<accession>A0A1D7QHL9</accession>
<dbReference type="PROSITE" id="PS50109">
    <property type="entry name" value="HIS_KIN"/>
    <property type="match status" value="1"/>
</dbReference>
<dbReference type="SUPFAM" id="SSF55874">
    <property type="entry name" value="ATPase domain of HSP90 chaperone/DNA topoisomerase II/histidine kinase"/>
    <property type="match status" value="1"/>
</dbReference>
<feature type="modified residue" description="4-aspartylphosphate" evidence="5">
    <location>
        <position position="396"/>
    </location>
</feature>
<feature type="transmembrane region" description="Helical" evidence="7">
    <location>
        <begin position="18"/>
        <end position="36"/>
    </location>
</feature>
<dbReference type="CDD" id="cd17546">
    <property type="entry name" value="REC_hyHK_CKI1_RcsC-like"/>
    <property type="match status" value="1"/>
</dbReference>
<feature type="domain" description="Response regulatory" evidence="9">
    <location>
        <begin position="347"/>
        <end position="464"/>
    </location>
</feature>
<dbReference type="Pfam" id="PF00072">
    <property type="entry name" value="Response_reg"/>
    <property type="match status" value="1"/>
</dbReference>
<evidence type="ECO:0000256" key="4">
    <source>
        <dbReference type="ARBA" id="ARBA00023012"/>
    </source>
</evidence>
<dbReference type="InterPro" id="IPR001789">
    <property type="entry name" value="Sig_transdc_resp-reg_receiver"/>
</dbReference>
<evidence type="ECO:0000259" key="9">
    <source>
        <dbReference type="PROSITE" id="PS50110"/>
    </source>
</evidence>
<reference evidence="10 11" key="1">
    <citation type="submission" date="2016-08" db="EMBL/GenBank/DDBJ databases">
        <authorList>
            <person name="Seilhamer J.J."/>
        </authorList>
    </citation>
    <scope>NUCLEOTIDE SEQUENCE [LARGE SCALE GENOMIC DNA]</scope>
    <source>
        <strain evidence="10 11">DX4</strain>
    </source>
</reference>
<dbReference type="InterPro" id="IPR003594">
    <property type="entry name" value="HATPase_dom"/>
</dbReference>
<evidence type="ECO:0000256" key="3">
    <source>
        <dbReference type="ARBA" id="ARBA00022553"/>
    </source>
</evidence>
<protein>
    <recommendedName>
        <fullName evidence="2">histidine kinase</fullName>
        <ecNumber evidence="2">2.7.13.3</ecNumber>
    </recommendedName>
</protein>
<dbReference type="InterPro" id="IPR005467">
    <property type="entry name" value="His_kinase_dom"/>
</dbReference>
<keyword evidence="7" id="KW-0472">Membrane</keyword>
<dbReference type="InterPro" id="IPR036890">
    <property type="entry name" value="HATPase_C_sf"/>
</dbReference>
<evidence type="ECO:0000256" key="1">
    <source>
        <dbReference type="ARBA" id="ARBA00000085"/>
    </source>
</evidence>
<dbReference type="KEGG" id="psty:BFS30_13900"/>
<feature type="coiled-coil region" evidence="6">
    <location>
        <begin position="57"/>
        <end position="91"/>
    </location>
</feature>
<keyword evidence="4" id="KW-0902">Two-component regulatory system</keyword>
<keyword evidence="11" id="KW-1185">Reference proteome</keyword>
<dbReference type="SMART" id="SM00448">
    <property type="entry name" value="REC"/>
    <property type="match status" value="1"/>
</dbReference>
<comment type="catalytic activity">
    <reaction evidence="1">
        <text>ATP + protein L-histidine = ADP + protein N-phospho-L-histidine.</text>
        <dbReference type="EC" id="2.7.13.3"/>
    </reaction>
</comment>
<name>A0A1D7QHL9_9SPHI</name>